<evidence type="ECO:0000313" key="1">
    <source>
        <dbReference type="EMBL" id="QDV67154.1"/>
    </source>
</evidence>
<protein>
    <submittedName>
        <fullName evidence="1">Uncharacterized protein</fullName>
    </submittedName>
</protein>
<organism evidence="1 2">
    <name type="scientific">Rosistilla carotiformis</name>
    <dbReference type="NCBI Taxonomy" id="2528017"/>
    <lineage>
        <taxon>Bacteria</taxon>
        <taxon>Pseudomonadati</taxon>
        <taxon>Planctomycetota</taxon>
        <taxon>Planctomycetia</taxon>
        <taxon>Pirellulales</taxon>
        <taxon>Pirellulaceae</taxon>
        <taxon>Rosistilla</taxon>
    </lineage>
</organism>
<keyword evidence="2" id="KW-1185">Reference proteome</keyword>
<dbReference type="EMBL" id="CP036348">
    <property type="protein sequence ID" value="QDV67154.1"/>
    <property type="molecule type" value="Genomic_DNA"/>
</dbReference>
<sequence>MFQAFLRILYSRKRLTSARCEATKKMSTPEGIRTHSEPLCFDGFLAVLCAFCAPGRLPSIPSKFDNATVHPFRSR</sequence>
<gene>
    <name evidence="1" type="ORF">Poly24_08450</name>
</gene>
<reference evidence="1 2" key="1">
    <citation type="submission" date="2019-02" db="EMBL/GenBank/DDBJ databases">
        <title>Deep-cultivation of Planctomycetes and their phenomic and genomic characterization uncovers novel biology.</title>
        <authorList>
            <person name="Wiegand S."/>
            <person name="Jogler M."/>
            <person name="Boedeker C."/>
            <person name="Pinto D."/>
            <person name="Vollmers J."/>
            <person name="Rivas-Marin E."/>
            <person name="Kohn T."/>
            <person name="Peeters S.H."/>
            <person name="Heuer A."/>
            <person name="Rast P."/>
            <person name="Oberbeckmann S."/>
            <person name="Bunk B."/>
            <person name="Jeske O."/>
            <person name="Meyerdierks A."/>
            <person name="Storesund J.E."/>
            <person name="Kallscheuer N."/>
            <person name="Luecker S."/>
            <person name="Lage O.M."/>
            <person name="Pohl T."/>
            <person name="Merkel B.J."/>
            <person name="Hornburger P."/>
            <person name="Mueller R.-W."/>
            <person name="Bruemmer F."/>
            <person name="Labrenz M."/>
            <person name="Spormann A.M."/>
            <person name="Op den Camp H."/>
            <person name="Overmann J."/>
            <person name="Amann R."/>
            <person name="Jetten M.S.M."/>
            <person name="Mascher T."/>
            <person name="Medema M.H."/>
            <person name="Devos D.P."/>
            <person name="Kaster A.-K."/>
            <person name="Ovreas L."/>
            <person name="Rohde M."/>
            <person name="Galperin M.Y."/>
            <person name="Jogler C."/>
        </authorList>
    </citation>
    <scope>NUCLEOTIDE SEQUENCE [LARGE SCALE GENOMIC DNA]</scope>
    <source>
        <strain evidence="1 2">Poly24</strain>
    </source>
</reference>
<dbReference type="Proteomes" id="UP000315082">
    <property type="component" value="Chromosome"/>
</dbReference>
<proteinExistence type="predicted"/>
<dbReference type="KEGG" id="rcf:Poly24_08450"/>
<accession>A0A518JNM9</accession>
<name>A0A518JNM9_9BACT</name>
<evidence type="ECO:0000313" key="2">
    <source>
        <dbReference type="Proteomes" id="UP000315082"/>
    </source>
</evidence>
<dbReference type="AlphaFoldDB" id="A0A518JNM9"/>